<accession>A0AAW3TRV3</accession>
<sequence length="111" mass="12492">MQQADRAASIRAGDASPGKFDEISTQTVVLEIAQIDTIEPLADHGIRQLDRIRTLLRAADEVAEEASGLQGYWYRESGWQFRRFNQISSLLDLVGDEVERLDKLLHAGRPQ</sequence>
<dbReference type="Proteomes" id="UP000528945">
    <property type="component" value="Unassembled WGS sequence"/>
</dbReference>
<dbReference type="RefSeq" id="WP_147035332.1">
    <property type="nucleotide sequence ID" value="NZ_JACIDB010000002.1"/>
</dbReference>
<keyword evidence="2" id="KW-1185">Reference proteome</keyword>
<evidence type="ECO:0000313" key="2">
    <source>
        <dbReference type="Proteomes" id="UP000528945"/>
    </source>
</evidence>
<evidence type="ECO:0000313" key="1">
    <source>
        <dbReference type="EMBL" id="MBB3875312.1"/>
    </source>
</evidence>
<gene>
    <name evidence="1" type="ORF">GGR47_001547</name>
</gene>
<proteinExistence type="predicted"/>
<name>A0AAW3TRV3_9SPHN</name>
<reference evidence="1 2" key="1">
    <citation type="submission" date="2020-08" db="EMBL/GenBank/DDBJ databases">
        <title>Genomic Encyclopedia of Type Strains, Phase IV (KMG-IV): sequencing the most valuable type-strain genomes for metagenomic binning, comparative biology and taxonomic classification.</title>
        <authorList>
            <person name="Goeker M."/>
        </authorList>
    </citation>
    <scope>NUCLEOTIDE SEQUENCE [LARGE SCALE GENOMIC DNA]</scope>
    <source>
        <strain evidence="1 2">DSM 15581</strain>
    </source>
</reference>
<comment type="caution">
    <text evidence="1">The sequence shown here is derived from an EMBL/GenBank/DDBJ whole genome shotgun (WGS) entry which is preliminary data.</text>
</comment>
<dbReference type="EMBL" id="JACIDB010000002">
    <property type="protein sequence ID" value="MBB3875312.1"/>
    <property type="molecule type" value="Genomic_DNA"/>
</dbReference>
<protein>
    <submittedName>
        <fullName evidence="1">Uncharacterized protein</fullName>
    </submittedName>
</protein>
<organism evidence="1 2">
    <name type="scientific">Sphingomonas aquatilis</name>
    <dbReference type="NCBI Taxonomy" id="93063"/>
    <lineage>
        <taxon>Bacteria</taxon>
        <taxon>Pseudomonadati</taxon>
        <taxon>Pseudomonadota</taxon>
        <taxon>Alphaproteobacteria</taxon>
        <taxon>Sphingomonadales</taxon>
        <taxon>Sphingomonadaceae</taxon>
        <taxon>Sphingomonas</taxon>
    </lineage>
</organism>
<dbReference type="AlphaFoldDB" id="A0AAW3TRV3"/>